<keyword evidence="1" id="KW-0238">DNA-binding</keyword>
<dbReference type="GO" id="GO:0003677">
    <property type="term" value="F:DNA binding"/>
    <property type="evidence" value="ECO:0007669"/>
    <property type="project" value="UniProtKB-KW"/>
</dbReference>
<dbReference type="PANTHER" id="PTHR35617:SF3">
    <property type="entry name" value="CORE-BINDING (CB) DOMAIN-CONTAINING PROTEIN"/>
    <property type="match status" value="1"/>
</dbReference>
<feature type="compositionally biased region" description="Acidic residues" evidence="3">
    <location>
        <begin position="82"/>
        <end position="92"/>
    </location>
</feature>
<keyword evidence="2" id="KW-0233">DNA recombination</keyword>
<dbReference type="Proteomes" id="UP001152622">
    <property type="component" value="Chromosome 2"/>
</dbReference>
<keyword evidence="5" id="KW-1185">Reference proteome</keyword>
<dbReference type="Gene3D" id="1.10.150.130">
    <property type="match status" value="1"/>
</dbReference>
<sequence length="971" mass="104888">MALSKPIPLGPPEELRSRACPAACGALIAARDTHTLCVMCLGLKHAQEAIDSPESCSHCLALPKKLRRRRQRVAATHGNDLGPEDSDKEDDSTAASRPPQDLPSLSWADRSDPDMLAFPLSLSGTPILEGETSDNDDMAVASECSGEEDSIPPAQLAPAMGTANAQPYAVLLEVCERAAARLNIEWPALQNPADEERDVYDGKFLGPPPGPRKQLFPVLPACAKHMKHHWKDPLDFKHGFSGLEVKDMAAHAMGEPPAVEPSIARHLNPTQGGLLAPPRPTLPNKMERFTASIHQASYRASALAVRALNVSSLLSAYQAELTEEMGKQLQKGDPSPILWQEIVTVNDLVLRNSRQCVQACGRSMALSVAGERALWLNLSGLPDSEKRRLAGAPVEPGRALFGPALTLMQQRCDDKKKEDEAFKLCLPRRATPHLPPPMRPPQPPAVNRRVQPGQGRGKPQGRAPGQQGNPLLSLGGICPLPQPRQRNLLPPPLTRNGSGQPDAAAIGGLSPRSGAASPVVTGGAPVPFSTAAPGRSPLRSSAPGGALTNHVQAWQAAFAPEWSERAEFDTDPNSAQVVEIAVAGGDNPSPLRTAVRAPVTHGPAVSGERGNIPPLPRANSSLGLARERHNLDALGLPPRVVATIQSARASSTRSLYDNKWQVFERWCASRQSVPYQCSVSDVLCFLQNLMDEGKSFSTIKVYLAAITACHMGFNDNTVGQHPLVRRFMKGARRSLPVVKKLIPSWDLSLVLEALSQRPFEPINGIELKFLSLKTALLLALASAKRVSDLHALSVHPSCAIFSPNMDKVFLKPNPAFMPKSFPAFTCEVLELSAFHPPPFSSEEEQRLHMLCPVRVLHTYMTRTRAFRKSNQLFVAWAPACKGKAISKQRLSHWLVEAIVMAYGSKGVSPPSGLRAHSTRGVAASWALFRGVSMQEICSAAGWASPHTFVRFYRLDVTRTPVAHSVLGVSSV</sequence>
<accession>A0A9Q1G867</accession>
<dbReference type="EMBL" id="JAINUF010000002">
    <property type="protein sequence ID" value="KAJ8376707.1"/>
    <property type="molecule type" value="Genomic_DNA"/>
</dbReference>
<protein>
    <submittedName>
        <fullName evidence="4">Uncharacterized protein</fullName>
    </submittedName>
</protein>
<name>A0A9Q1G867_SYNKA</name>
<proteinExistence type="predicted"/>
<evidence type="ECO:0000313" key="4">
    <source>
        <dbReference type="EMBL" id="KAJ8376707.1"/>
    </source>
</evidence>
<evidence type="ECO:0000313" key="5">
    <source>
        <dbReference type="Proteomes" id="UP001152622"/>
    </source>
</evidence>
<evidence type="ECO:0000256" key="3">
    <source>
        <dbReference type="SAM" id="MobiDB-lite"/>
    </source>
</evidence>
<organism evidence="4 5">
    <name type="scientific">Synaphobranchus kaupii</name>
    <name type="common">Kaup's arrowtooth eel</name>
    <dbReference type="NCBI Taxonomy" id="118154"/>
    <lineage>
        <taxon>Eukaryota</taxon>
        <taxon>Metazoa</taxon>
        <taxon>Chordata</taxon>
        <taxon>Craniata</taxon>
        <taxon>Vertebrata</taxon>
        <taxon>Euteleostomi</taxon>
        <taxon>Actinopterygii</taxon>
        <taxon>Neopterygii</taxon>
        <taxon>Teleostei</taxon>
        <taxon>Anguilliformes</taxon>
        <taxon>Synaphobranchidae</taxon>
        <taxon>Synaphobranchus</taxon>
    </lineage>
</organism>
<feature type="region of interest" description="Disordered" evidence="3">
    <location>
        <begin position="426"/>
        <end position="521"/>
    </location>
</feature>
<dbReference type="GO" id="GO:0006310">
    <property type="term" value="P:DNA recombination"/>
    <property type="evidence" value="ECO:0007669"/>
    <property type="project" value="UniProtKB-KW"/>
</dbReference>
<dbReference type="GO" id="GO:0015074">
    <property type="term" value="P:DNA integration"/>
    <property type="evidence" value="ECO:0007669"/>
    <property type="project" value="InterPro"/>
</dbReference>
<comment type="caution">
    <text evidence="4">The sequence shown here is derived from an EMBL/GenBank/DDBJ whole genome shotgun (WGS) entry which is preliminary data.</text>
</comment>
<reference evidence="4" key="1">
    <citation type="journal article" date="2023" name="Science">
        <title>Genome structures resolve the early diversification of teleost fishes.</title>
        <authorList>
            <person name="Parey E."/>
            <person name="Louis A."/>
            <person name="Montfort J."/>
            <person name="Bouchez O."/>
            <person name="Roques C."/>
            <person name="Iampietro C."/>
            <person name="Lluch J."/>
            <person name="Castinel A."/>
            <person name="Donnadieu C."/>
            <person name="Desvignes T."/>
            <person name="Floi Bucao C."/>
            <person name="Jouanno E."/>
            <person name="Wen M."/>
            <person name="Mejri S."/>
            <person name="Dirks R."/>
            <person name="Jansen H."/>
            <person name="Henkel C."/>
            <person name="Chen W.J."/>
            <person name="Zahm M."/>
            <person name="Cabau C."/>
            <person name="Klopp C."/>
            <person name="Thompson A.W."/>
            <person name="Robinson-Rechavi M."/>
            <person name="Braasch I."/>
            <person name="Lecointre G."/>
            <person name="Bobe J."/>
            <person name="Postlethwait J.H."/>
            <person name="Berthelot C."/>
            <person name="Roest Crollius H."/>
            <person name="Guiguen Y."/>
        </authorList>
    </citation>
    <scope>NUCLEOTIDE SEQUENCE</scope>
    <source>
        <strain evidence="4">WJC10195</strain>
    </source>
</reference>
<dbReference type="InterPro" id="IPR013762">
    <property type="entry name" value="Integrase-like_cat_sf"/>
</dbReference>
<dbReference type="OrthoDB" id="8954815at2759"/>
<dbReference type="AlphaFoldDB" id="A0A9Q1G867"/>
<evidence type="ECO:0000256" key="1">
    <source>
        <dbReference type="ARBA" id="ARBA00023125"/>
    </source>
</evidence>
<dbReference type="InterPro" id="IPR010998">
    <property type="entry name" value="Integrase_recombinase_N"/>
</dbReference>
<dbReference type="PANTHER" id="PTHR35617">
    <property type="entry name" value="PHAGE_INTEGRASE DOMAIN-CONTAINING PROTEIN"/>
    <property type="match status" value="1"/>
</dbReference>
<dbReference type="SUPFAM" id="SSF47823">
    <property type="entry name" value="lambda integrase-like, N-terminal domain"/>
    <property type="match status" value="1"/>
</dbReference>
<feature type="region of interest" description="Disordered" evidence="3">
    <location>
        <begin position="526"/>
        <end position="545"/>
    </location>
</feature>
<dbReference type="Gene3D" id="1.10.287.3160">
    <property type="match status" value="1"/>
</dbReference>
<dbReference type="SUPFAM" id="SSF56349">
    <property type="entry name" value="DNA breaking-rejoining enzymes"/>
    <property type="match status" value="1"/>
</dbReference>
<feature type="region of interest" description="Disordered" evidence="3">
    <location>
        <begin position="70"/>
        <end position="109"/>
    </location>
</feature>
<gene>
    <name evidence="4" type="ORF">SKAU_G00072870</name>
</gene>
<feature type="compositionally biased region" description="Pro residues" evidence="3">
    <location>
        <begin position="433"/>
        <end position="444"/>
    </location>
</feature>
<evidence type="ECO:0000256" key="2">
    <source>
        <dbReference type="ARBA" id="ARBA00023172"/>
    </source>
</evidence>
<dbReference type="Gene3D" id="1.10.443.10">
    <property type="entry name" value="Intergrase catalytic core"/>
    <property type="match status" value="1"/>
</dbReference>
<dbReference type="InterPro" id="IPR011010">
    <property type="entry name" value="DNA_brk_join_enz"/>
</dbReference>